<name>A0A840Q0A1_URETH</name>
<proteinExistence type="predicted"/>
<evidence type="ECO:0000313" key="2">
    <source>
        <dbReference type="Proteomes" id="UP000557217"/>
    </source>
</evidence>
<comment type="caution">
    <text evidence="1">The sequence shown here is derived from an EMBL/GenBank/DDBJ whole genome shotgun (WGS) entry which is preliminary data.</text>
</comment>
<organism evidence="1 2">
    <name type="scientific">Ureibacillus thermosphaericus</name>
    <dbReference type="NCBI Taxonomy" id="51173"/>
    <lineage>
        <taxon>Bacteria</taxon>
        <taxon>Bacillati</taxon>
        <taxon>Bacillota</taxon>
        <taxon>Bacilli</taxon>
        <taxon>Bacillales</taxon>
        <taxon>Caryophanaceae</taxon>
        <taxon>Ureibacillus</taxon>
    </lineage>
</organism>
<reference evidence="1 2" key="1">
    <citation type="submission" date="2020-08" db="EMBL/GenBank/DDBJ databases">
        <title>Genomic Encyclopedia of Type Strains, Phase IV (KMG-IV): sequencing the most valuable type-strain genomes for metagenomic binning, comparative biology and taxonomic classification.</title>
        <authorList>
            <person name="Goeker M."/>
        </authorList>
    </citation>
    <scope>NUCLEOTIDE SEQUENCE [LARGE SCALE GENOMIC DNA]</scope>
    <source>
        <strain evidence="1 2">DSM 10633</strain>
    </source>
</reference>
<dbReference type="AlphaFoldDB" id="A0A840Q0A1"/>
<dbReference type="Proteomes" id="UP000557217">
    <property type="component" value="Unassembled WGS sequence"/>
</dbReference>
<sequence length="222" mass="26309">MENRDEDLHFQKMNKFFIESSKKKRNAPNTNPFLLGKQTDFILEEFQNSYIRIDTSIETNPEYQLINGWTNIILMNEGAKTIGYLNFKIYNSFIMDKSDLLKVAKSFSDEEYTIISTFKKHFQSTFDEGYIKFLIVNEIFLNNEYQQKGYELKAMVELISLCRILEIDYIISKPLPIIKENFNYGKSKKQMAKMAFLNNKLVFDVYYLEEQEPIIVLDISRI</sequence>
<evidence type="ECO:0000313" key="1">
    <source>
        <dbReference type="EMBL" id="MBB5148496.1"/>
    </source>
</evidence>
<gene>
    <name evidence="1" type="ORF">HNR36_000882</name>
</gene>
<dbReference type="RefSeq" id="WP_016838626.1">
    <property type="nucleotide sequence ID" value="NZ_JAAXPW010000005.1"/>
</dbReference>
<accession>A0A840Q0A1</accession>
<evidence type="ECO:0008006" key="3">
    <source>
        <dbReference type="Google" id="ProtNLM"/>
    </source>
</evidence>
<protein>
    <recommendedName>
        <fullName evidence="3">N-acetyltransferase domain-containing protein</fullName>
    </recommendedName>
</protein>
<dbReference type="EMBL" id="JACHGZ010000007">
    <property type="protein sequence ID" value="MBB5148496.1"/>
    <property type="molecule type" value="Genomic_DNA"/>
</dbReference>
<keyword evidence="2" id="KW-1185">Reference proteome</keyword>